<sequence length="1165" mass="129597">MASIFQVFDLNEALAGAKQPRSHVVGGFEAPRNSLDVGSNFEFTNVSTGASSSKPEDIPFGYEYYTPALAASDGRWNRGGPLRSVAERDRPEQYSETKRRAPNVVARLMGLDAMPDELPTVRPRKSLQEMPTYGRAKAEGGNPVLIRQHSQGAVPPSWQRPPLPRNTVQRVDEERPSAPVLPFRDHPQEEQLQKFKIEFEAKQQERLRASQLDEMNRRLEEKKDKVRATLDKARIALSQGIIADPKRLNGQGKFEESKEFLDAMEFLQCNKDFIFQFLQQKPHVVFSNENSNATTPVSHVKSLKKGKGGAASPRDVPERRREGFSPRAFARLFMSSDSRKRSNDHNKQQSAATSSESQPAIERCNSTGSRRISTESRDLSDDVKLRTSLSTNSRYMLPPASPKVKTSSDEARGNNKSGPKDVIVEIKERLRRRDENSRPREEARLSTDSVIRKEHLQGSLRDSKDIAREIAKHAREAGSRKPSNSTLTKSLSTGKRISMMRPDMDDMTCTSDGEDISTPSVKIIRESVSRSCISLPSSPHLLARSHEAAATPKVTRKRATENTKPVLTDPTDSPATLRAAERAMATKKTCLTSESPRRGSPRSSTEGENRMRRSSSANENATRSNALKQKINSPVSTSKKLLDPANEPASNLTRSRSVPNVALLRERGQCTSDTARTAKGTTGAAKPGKGQAGDKRKLGFFSVGRKKGRDAQVPQATMPSNQQTLFPNPSPVLSRVAALAEACVSQSHTLSDADSAVNVRIHVRPNRTGSKKGKEKPRQVVTCAEIDQARRETSSRDESVVPESSADSDAAPCEGEFLEVLSHLTSTPKRKPTAESTKTAVSALPSTVCPPSPRTHQVQSEKKSPKPPREWKTARNILDNVDDGQESNSDKNGQPSPVSVLETPFDEESPSPLEFKEITNDLQELRIRLRLLKVDGNERSRDNVENVPEMLSHRDTQKSEVVHQSPSRTSSTNSLPTHKPTNAEKPLLPPDYPTGPEADFAFVRDILVTSGFHTHGGRNISRWHSATQPISLQILKTVEASYSTNQIGASNRRILFDAINEILVAQLEPQCLEQPWLQLAGRTATKAHFATGRKLVEEVWSEIHKRQFPAQCREFHNDHYLESLVAQDLHTSSSWLSLHRETDRICLHLEKFIWRDLMQELCRSL</sequence>
<feature type="domain" description="DUF3741" evidence="5">
    <location>
        <begin position="97"/>
        <end position="116"/>
    </location>
</feature>
<evidence type="ECO:0000256" key="1">
    <source>
        <dbReference type="SAM" id="Coils"/>
    </source>
</evidence>
<feature type="region of interest" description="Disordered" evidence="2">
    <location>
        <begin position="941"/>
        <end position="990"/>
    </location>
</feature>
<dbReference type="PANTHER" id="PTHR46836:SF8">
    <property type="entry name" value="AFADIN"/>
    <property type="match status" value="1"/>
</dbReference>
<keyword evidence="1" id="KW-0175">Coiled coil</keyword>
<dbReference type="AlphaFoldDB" id="A0A8T0H6G8"/>
<feature type="region of interest" description="Disordered" evidence="2">
    <location>
        <begin position="152"/>
        <end position="183"/>
    </location>
</feature>
<dbReference type="Proteomes" id="UP000822688">
    <property type="component" value="Chromosome 7"/>
</dbReference>
<gene>
    <name evidence="6" type="ORF">KC19_7G028200</name>
</gene>
<protein>
    <submittedName>
        <fullName evidence="6">Uncharacterized protein</fullName>
    </submittedName>
</protein>
<feature type="region of interest" description="Disordered" evidence="2">
    <location>
        <begin position="289"/>
        <end position="448"/>
    </location>
</feature>
<feature type="compositionally biased region" description="Low complexity" evidence="2">
    <location>
        <begin position="675"/>
        <end position="689"/>
    </location>
</feature>
<feature type="region of interest" description="Disordered" evidence="2">
    <location>
        <begin position="675"/>
        <end position="696"/>
    </location>
</feature>
<organism evidence="6 7">
    <name type="scientific">Ceratodon purpureus</name>
    <name type="common">Fire moss</name>
    <name type="synonym">Dicranum purpureum</name>
    <dbReference type="NCBI Taxonomy" id="3225"/>
    <lineage>
        <taxon>Eukaryota</taxon>
        <taxon>Viridiplantae</taxon>
        <taxon>Streptophyta</taxon>
        <taxon>Embryophyta</taxon>
        <taxon>Bryophyta</taxon>
        <taxon>Bryophytina</taxon>
        <taxon>Bryopsida</taxon>
        <taxon>Dicranidae</taxon>
        <taxon>Pseudoditrichales</taxon>
        <taxon>Ditrichaceae</taxon>
        <taxon>Ceratodon</taxon>
    </lineage>
</organism>
<feature type="domain" description="DUF4378" evidence="4">
    <location>
        <begin position="999"/>
        <end position="1160"/>
    </location>
</feature>
<dbReference type="InterPro" id="IPR025486">
    <property type="entry name" value="DUF4378"/>
</dbReference>
<dbReference type="PANTHER" id="PTHR46836">
    <property type="entry name" value="AFADIN"/>
    <property type="match status" value="1"/>
</dbReference>
<feature type="compositionally biased region" description="Polar residues" evidence="2">
    <location>
        <begin position="562"/>
        <end position="574"/>
    </location>
</feature>
<evidence type="ECO:0000256" key="2">
    <source>
        <dbReference type="SAM" id="MobiDB-lite"/>
    </source>
</evidence>
<dbReference type="Pfam" id="PF12552">
    <property type="entry name" value="DUF3741"/>
    <property type="match status" value="1"/>
</dbReference>
<feature type="domain" description="DUF3741" evidence="3">
    <location>
        <begin position="244"/>
        <end position="280"/>
    </location>
</feature>
<dbReference type="EMBL" id="CM026428">
    <property type="protein sequence ID" value="KAG0565974.1"/>
    <property type="molecule type" value="Genomic_DNA"/>
</dbReference>
<name>A0A8T0H6G8_CERPU</name>
<feature type="compositionally biased region" description="Polar residues" evidence="2">
    <location>
        <begin position="648"/>
        <end position="658"/>
    </location>
</feature>
<comment type="caution">
    <text evidence="6">The sequence shown here is derived from an EMBL/GenBank/DDBJ whole genome shotgun (WGS) entry which is preliminary data.</text>
</comment>
<dbReference type="Pfam" id="PF14309">
    <property type="entry name" value="DUF4378"/>
    <property type="match status" value="1"/>
</dbReference>
<feature type="compositionally biased region" description="Basic and acidic residues" evidence="2">
    <location>
        <begin position="859"/>
        <end position="873"/>
    </location>
</feature>
<dbReference type="InterPro" id="IPR022212">
    <property type="entry name" value="DUF3741"/>
</dbReference>
<feature type="coiled-coil region" evidence="1">
    <location>
        <begin position="202"/>
        <end position="236"/>
    </location>
</feature>
<feature type="compositionally biased region" description="Basic and acidic residues" evidence="2">
    <location>
        <begin position="406"/>
        <end position="448"/>
    </location>
</feature>
<feature type="compositionally biased region" description="Polar residues" evidence="2">
    <location>
        <begin position="348"/>
        <end position="371"/>
    </location>
</feature>
<evidence type="ECO:0000259" key="5">
    <source>
        <dbReference type="Pfam" id="PF14383"/>
    </source>
</evidence>
<feature type="compositionally biased region" description="Basic and acidic residues" evidence="2">
    <location>
        <begin position="951"/>
        <end position="961"/>
    </location>
</feature>
<evidence type="ECO:0000259" key="4">
    <source>
        <dbReference type="Pfam" id="PF14309"/>
    </source>
</evidence>
<feature type="compositionally biased region" description="Basic and acidic residues" evidence="2">
    <location>
        <begin position="787"/>
        <end position="799"/>
    </location>
</feature>
<feature type="compositionally biased region" description="Polar residues" evidence="2">
    <location>
        <begin position="886"/>
        <end position="897"/>
    </location>
</feature>
<evidence type="ECO:0000259" key="3">
    <source>
        <dbReference type="Pfam" id="PF12552"/>
    </source>
</evidence>
<evidence type="ECO:0000313" key="7">
    <source>
        <dbReference type="Proteomes" id="UP000822688"/>
    </source>
</evidence>
<feature type="compositionally biased region" description="Basic and acidic residues" evidence="2">
    <location>
        <begin position="337"/>
        <end position="347"/>
    </location>
</feature>
<evidence type="ECO:0000313" key="6">
    <source>
        <dbReference type="EMBL" id="KAG0565974.1"/>
    </source>
</evidence>
<accession>A0A8T0H6G8</accession>
<proteinExistence type="predicted"/>
<feature type="region of interest" description="Disordered" evidence="2">
    <location>
        <begin position="543"/>
        <end position="659"/>
    </location>
</feature>
<keyword evidence="7" id="KW-1185">Reference proteome</keyword>
<feature type="compositionally biased region" description="Polar residues" evidence="2">
    <location>
        <begin position="962"/>
        <end position="980"/>
    </location>
</feature>
<reference evidence="6" key="1">
    <citation type="submission" date="2020-06" db="EMBL/GenBank/DDBJ databases">
        <title>WGS assembly of Ceratodon purpureus strain R40.</title>
        <authorList>
            <person name="Carey S.B."/>
            <person name="Jenkins J."/>
            <person name="Shu S."/>
            <person name="Lovell J.T."/>
            <person name="Sreedasyam A."/>
            <person name="Maumus F."/>
            <person name="Tiley G.P."/>
            <person name="Fernandez-Pozo N."/>
            <person name="Barry K."/>
            <person name="Chen C."/>
            <person name="Wang M."/>
            <person name="Lipzen A."/>
            <person name="Daum C."/>
            <person name="Saski C.A."/>
            <person name="Payton A.C."/>
            <person name="Mcbreen J.C."/>
            <person name="Conrad R.E."/>
            <person name="Kollar L.M."/>
            <person name="Olsson S."/>
            <person name="Huttunen S."/>
            <person name="Landis J.B."/>
            <person name="Wickett N.J."/>
            <person name="Johnson M.G."/>
            <person name="Rensing S.A."/>
            <person name="Grimwood J."/>
            <person name="Schmutz J."/>
            <person name="Mcdaniel S.F."/>
        </authorList>
    </citation>
    <scope>NUCLEOTIDE SEQUENCE</scope>
    <source>
        <strain evidence="6">R40</strain>
    </source>
</reference>
<dbReference type="Pfam" id="PF14383">
    <property type="entry name" value="VARLMGL"/>
    <property type="match status" value="1"/>
</dbReference>
<feature type="region of interest" description="Disordered" evidence="2">
    <location>
        <begin position="787"/>
        <end position="917"/>
    </location>
</feature>
<feature type="compositionally biased region" description="Basic and acidic residues" evidence="2">
    <location>
        <begin position="315"/>
        <end position="324"/>
    </location>
</feature>
<feature type="compositionally biased region" description="Polar residues" evidence="2">
    <location>
        <begin position="614"/>
        <end position="639"/>
    </location>
</feature>
<dbReference type="InterPro" id="IPR032795">
    <property type="entry name" value="DUF3741-assoc"/>
</dbReference>
<feature type="compositionally biased region" description="Basic and acidic residues" evidence="2">
    <location>
        <begin position="372"/>
        <end position="385"/>
    </location>
</feature>